<dbReference type="AlphaFoldDB" id="A0A7W3U0T6"/>
<sequence>MKDAEEWIVPETWKDFAHTKTKKDIYVAMQALDPHQKPVIASNKTLFIDDKPKNSVNFPRAHAFLWDIYSYSRG</sequence>
<evidence type="ECO:0000313" key="4">
    <source>
        <dbReference type="Proteomes" id="UP000544052"/>
    </source>
</evidence>
<dbReference type="RefSeq" id="WP_182581714.1">
    <property type="nucleotide sequence ID" value="NZ_JACIUY010000064.1"/>
</dbReference>
<accession>A0A7W3U0T6</accession>
<dbReference type="EMBL" id="JACIUZ010000029">
    <property type="protein sequence ID" value="MBB1062952.1"/>
    <property type="molecule type" value="Genomic_DNA"/>
</dbReference>
<keyword evidence="4" id="KW-1185">Reference proteome</keyword>
<dbReference type="EMBL" id="JACIUY010000064">
    <property type="protein sequence ID" value="MBB1086861.1"/>
    <property type="molecule type" value="Genomic_DNA"/>
</dbReference>
<dbReference type="Proteomes" id="UP000544052">
    <property type="component" value="Unassembled WGS sequence"/>
</dbReference>
<evidence type="ECO:0000313" key="2">
    <source>
        <dbReference type="EMBL" id="MBB1086861.1"/>
    </source>
</evidence>
<evidence type="ECO:0000313" key="3">
    <source>
        <dbReference type="Proteomes" id="UP000518255"/>
    </source>
</evidence>
<gene>
    <name evidence="2" type="ORF">H5R63_08745</name>
    <name evidence="1" type="ORF">H5R64_04015</name>
</gene>
<comment type="caution">
    <text evidence="2">The sequence shown here is derived from an EMBL/GenBank/DDBJ whole genome shotgun (WGS) entry which is preliminary data.</text>
</comment>
<dbReference type="Proteomes" id="UP000518255">
    <property type="component" value="Unassembled WGS sequence"/>
</dbReference>
<evidence type="ECO:0000313" key="1">
    <source>
        <dbReference type="EMBL" id="MBB1062952.1"/>
    </source>
</evidence>
<organism evidence="2 3">
    <name type="scientific">Limosilactobacillus fastidiosus</name>
    <dbReference type="NCBI Taxonomy" id="2759855"/>
    <lineage>
        <taxon>Bacteria</taxon>
        <taxon>Bacillati</taxon>
        <taxon>Bacillota</taxon>
        <taxon>Bacilli</taxon>
        <taxon>Lactobacillales</taxon>
        <taxon>Lactobacillaceae</taxon>
        <taxon>Limosilactobacillus</taxon>
    </lineage>
</organism>
<protein>
    <submittedName>
        <fullName evidence="2">Uncharacterized protein</fullName>
    </submittedName>
</protein>
<proteinExistence type="predicted"/>
<reference evidence="3 4" key="1">
    <citation type="submission" date="2020-07" db="EMBL/GenBank/DDBJ databases">
        <title>Description of Limosilactobacillus balticus sp. nov., Limosilactobacillus agrestis sp. nov., Limosilactobacillus albertensis sp. nov., Limosilactobacillus rudii sp. nov., Limosilactobacillus fastidiosus sp. nov., five novel Limosilactobacillus species isolated from the vertebrate gastrointestinal tract, and proposal of 6 subspecies of Limosilactobacillus reuteri adapted to the gastrointestinal tract of specific vertebrate hosts.</title>
        <authorList>
            <person name="Li F."/>
            <person name="Cheng C."/>
            <person name="Zheng J."/>
            <person name="Quevedo R.M."/>
            <person name="Li J."/>
            <person name="Roos S."/>
            <person name="Gaenzle M.G."/>
            <person name="Walter J."/>
        </authorList>
    </citation>
    <scope>NUCLEOTIDE SEQUENCE [LARGE SCALE GENOMIC DNA]</scope>
    <source>
        <strain evidence="2 3">WF-MA3-C</strain>
        <strain evidence="1 4">WF-MO7-1</strain>
    </source>
</reference>
<name>A0A7W3U0T6_9LACO</name>